<evidence type="ECO:0000313" key="2">
    <source>
        <dbReference type="EMBL" id="CAD7624606.1"/>
    </source>
</evidence>
<dbReference type="AlphaFoldDB" id="A0A7R9PXI2"/>
<accession>A0A7R9PXI2</accession>
<keyword evidence="1" id="KW-0732">Signal</keyword>
<protein>
    <submittedName>
        <fullName evidence="2">Uncharacterized protein</fullName>
    </submittedName>
</protein>
<dbReference type="Proteomes" id="UP000759131">
    <property type="component" value="Unassembled WGS sequence"/>
</dbReference>
<name>A0A7R9PXI2_9ACAR</name>
<proteinExistence type="predicted"/>
<keyword evidence="3" id="KW-1185">Reference proteome</keyword>
<organism evidence="2">
    <name type="scientific">Medioppia subpectinata</name>
    <dbReference type="NCBI Taxonomy" id="1979941"/>
    <lineage>
        <taxon>Eukaryota</taxon>
        <taxon>Metazoa</taxon>
        <taxon>Ecdysozoa</taxon>
        <taxon>Arthropoda</taxon>
        <taxon>Chelicerata</taxon>
        <taxon>Arachnida</taxon>
        <taxon>Acari</taxon>
        <taxon>Acariformes</taxon>
        <taxon>Sarcoptiformes</taxon>
        <taxon>Oribatida</taxon>
        <taxon>Brachypylina</taxon>
        <taxon>Oppioidea</taxon>
        <taxon>Oppiidae</taxon>
        <taxon>Medioppia</taxon>
    </lineage>
</organism>
<sequence length="385" mass="43430">MGLMNNIVILGLLLWASVASVLCQHNLPNQPIVDPNQVGASTSVDHFIDLVERLETLVYNGVDQHMRQHMGAHNVAKLLLRRFRFDGYDNIQYPTYKKTRDNDFQSFNNAVLNTRDGQPLPSNYYFPDQYYKVNELCSLYHMLSHNIYNQTIGINTNQSVIREDGVVSRRAHQTEAIALARVLLGVIAGLSPNARTQASDILKAWGSAQPMDPAYDQFVDPVPALTLADLWAVKPVKSNPYERYAYGVNGQWATGANSTAYYGLKDIPDNKFAIIEPYIRATRGELRAGVDGYLIGRELRRLYPHFNPGDVRLASILRAYYGDWHSPLNVSVTDRYRIVDALPLIQSYAQTYQSIAATRLGGRLPVDLDERFSLELQNAIYGTFI</sequence>
<feature type="signal peptide" evidence="1">
    <location>
        <begin position="1"/>
        <end position="23"/>
    </location>
</feature>
<feature type="chain" id="PRO_5036211654" evidence="1">
    <location>
        <begin position="24"/>
        <end position="385"/>
    </location>
</feature>
<evidence type="ECO:0000313" key="3">
    <source>
        <dbReference type="Proteomes" id="UP000759131"/>
    </source>
</evidence>
<dbReference type="OrthoDB" id="6510671at2759"/>
<evidence type="ECO:0000256" key="1">
    <source>
        <dbReference type="SAM" id="SignalP"/>
    </source>
</evidence>
<gene>
    <name evidence="2" type="ORF">OSB1V03_LOCUS5049</name>
</gene>
<dbReference type="EMBL" id="CAJPIZ010002441">
    <property type="protein sequence ID" value="CAG2105036.1"/>
    <property type="molecule type" value="Genomic_DNA"/>
</dbReference>
<reference evidence="2" key="1">
    <citation type="submission" date="2020-11" db="EMBL/GenBank/DDBJ databases">
        <authorList>
            <person name="Tran Van P."/>
        </authorList>
    </citation>
    <scope>NUCLEOTIDE SEQUENCE</scope>
</reference>
<dbReference type="EMBL" id="OC857016">
    <property type="protein sequence ID" value="CAD7624606.1"/>
    <property type="molecule type" value="Genomic_DNA"/>
</dbReference>